<reference evidence="1" key="1">
    <citation type="submission" date="2020-04" db="EMBL/GenBank/DDBJ databases">
        <authorList>
            <person name="Zhang T."/>
        </authorList>
    </citation>
    <scope>NUCLEOTIDE SEQUENCE</scope>
    <source>
        <strain evidence="1">HKST-UBA01</strain>
    </source>
</reference>
<organism evidence="1 2">
    <name type="scientific">Eiseniibacteriota bacterium</name>
    <dbReference type="NCBI Taxonomy" id="2212470"/>
    <lineage>
        <taxon>Bacteria</taxon>
        <taxon>Candidatus Eiseniibacteriota</taxon>
    </lineage>
</organism>
<dbReference type="AlphaFoldDB" id="A0A956RRD0"/>
<dbReference type="Proteomes" id="UP000697710">
    <property type="component" value="Unassembled WGS sequence"/>
</dbReference>
<name>A0A956RRD0_UNCEI</name>
<sequence length="104" mass="12276">MSGAVPERESGPGEHPLHALRIDLERYFPESRPWPWWRRWRRIATSQEIWILVSFRIGSWIRSLPAPWRWFLWLPWAANNRFLTTLLDTHLSIGAQIGPGLHLG</sequence>
<dbReference type="EMBL" id="JAGQHR010001047">
    <property type="protein sequence ID" value="MCA9730213.1"/>
    <property type="molecule type" value="Genomic_DNA"/>
</dbReference>
<gene>
    <name evidence="1" type="ORF">KC729_21190</name>
</gene>
<proteinExistence type="predicted"/>
<evidence type="ECO:0000313" key="2">
    <source>
        <dbReference type="Proteomes" id="UP000697710"/>
    </source>
</evidence>
<comment type="caution">
    <text evidence="1">The sequence shown here is derived from an EMBL/GenBank/DDBJ whole genome shotgun (WGS) entry which is preliminary data.</text>
</comment>
<protein>
    <submittedName>
        <fullName evidence="1">Uncharacterized protein</fullName>
    </submittedName>
</protein>
<evidence type="ECO:0000313" key="1">
    <source>
        <dbReference type="EMBL" id="MCA9730213.1"/>
    </source>
</evidence>
<accession>A0A956RRD0</accession>
<feature type="non-terminal residue" evidence="1">
    <location>
        <position position="104"/>
    </location>
</feature>
<reference evidence="1" key="2">
    <citation type="journal article" date="2021" name="Microbiome">
        <title>Successional dynamics and alternative stable states in a saline activated sludge microbial community over 9 years.</title>
        <authorList>
            <person name="Wang Y."/>
            <person name="Ye J."/>
            <person name="Ju F."/>
            <person name="Liu L."/>
            <person name="Boyd J.A."/>
            <person name="Deng Y."/>
            <person name="Parks D.H."/>
            <person name="Jiang X."/>
            <person name="Yin X."/>
            <person name="Woodcroft B.J."/>
            <person name="Tyson G.W."/>
            <person name="Hugenholtz P."/>
            <person name="Polz M.F."/>
            <person name="Zhang T."/>
        </authorList>
    </citation>
    <scope>NUCLEOTIDE SEQUENCE</scope>
    <source>
        <strain evidence="1">HKST-UBA01</strain>
    </source>
</reference>